<evidence type="ECO:0000259" key="3">
    <source>
        <dbReference type="Pfam" id="PF07602"/>
    </source>
</evidence>
<sequence length="1201" mass="128765">MRRYICAFLAVILLLWPVATRHATVQSADGDAVSVQSMRLTATYNSIGVEVKFSGDNNGNSTAEVYYRRAGSDAWLRALPLWRTAASSGSAFYGSVVLLEPGTGYQVKVDVADPDGVLGTDPLVDSVTTSPDNVRPASELSPSYFVRADGNDANDGRSRSTAWRTLSKAFASAPAGAVVEVGPGTYPTPSLTRSQPITLVAQYPAVDDSGQPINAGQRTAISAQAVALPAGSAGPWQSAPWKEVSLTGPVTGKTFKVWKWAGAPVSGADYLAIAQRPGDVPFLVAYWSKKSGTYNGYSMSTPEGWAEVLYQNLSYNYGFTSFGDDVYLRLPGDANPNNYWAWLGTTTLTFSGPDIRLSGFELRIPEVKFFTDAARNGVFDHNLVLGGQLRYQGEQGTPSQYPQDHTVQYNRFEVKGLWGQDAVPWNFIKGVLKMPFGSAWGRVGEVMEITAIWGRGGAQRLVVRHNVIDGYFNGVGDYNADYDRYGMQDTDIHDNLVRHISDDAFEPEQSVINWRIWNNRVEYASVALSTGPVNYGPIYLFRNQVWQLGNDGVGADNSGSKGVGVTGFKYSGEDSVPSRVWVVNNTFWTSRPDANGGAQFAGGGSSPERFWLRNNIFRTTRYAWSAPCLSAWNEDYDHFATTDTSRGVAFCGTRYTTNLSAYRSATGADHTNVAGNFVTASVVDDALVDPYAGDLALRQGAPFIDAGVVVPNITERYSGDAPDLGAVEYGSGGDAPPVPSPTPTQEPSPSPTATPTPTSSPTPSPDGSRTMPAGSVSIEGGAQYTSSPTVSVALADTGAAVVRLSNSPETIGGVLVAGKTVSYAPTVTWSLVDSAYGGASGDGVHKVYAQWGDGNGHWSSVASDDILLDTTSPSGSVTIAPDGTSDGADYVNSRSVKLAISASDPSPASGVKLMRFSNDGSSWSSWEPYASTKSWTLSSKNGTKTVYAQFRDAAGNVSASARDSVMLDTSAPKVRGHVGALFTGTTVRLNTASGQTDYSVMGKLSVVFQDDASGVAHFSVARKVGRGAYVTLSQARVRGLKIPLVLSDRLALVPGKTYRFRVIVRDRAGNTTTKYLGPITCTAFQESSWRVGIRGSSEINRDRRAYALRLKNVRSEGAGIRFVFSGRKVAWVATRGPSYGTARVFLDGAQVGRVNLRSERTARRYIVFARSVTPGRQHVLEVRPLPGRSLRANVDAFVVYR</sequence>
<dbReference type="Gene3D" id="2.60.120.260">
    <property type="entry name" value="Galactose-binding domain-like"/>
    <property type="match status" value="1"/>
</dbReference>
<feature type="signal peptide" evidence="2">
    <location>
        <begin position="1"/>
        <end position="23"/>
    </location>
</feature>
<protein>
    <recommendedName>
        <fullName evidence="3">DUF1565 domain-containing protein</fullName>
    </recommendedName>
</protein>
<dbReference type="eggNOG" id="COG3420">
    <property type="taxonomic scope" value="Bacteria"/>
</dbReference>
<dbReference type="Proteomes" id="UP000000323">
    <property type="component" value="Chromosome 2"/>
</dbReference>
<dbReference type="AlphaFoldDB" id="D1CIU0"/>
<feature type="domain" description="DUF1565" evidence="3">
    <location>
        <begin position="149"/>
        <end position="188"/>
    </location>
</feature>
<dbReference type="HOGENOM" id="CLU_270726_0_0_0"/>
<accession>D1CIU0</accession>
<name>D1CIU0_THET1</name>
<dbReference type="EMBL" id="CP001826">
    <property type="protein sequence ID" value="ACZ43660.1"/>
    <property type="molecule type" value="Genomic_DNA"/>
</dbReference>
<evidence type="ECO:0000313" key="5">
    <source>
        <dbReference type="Proteomes" id="UP000000323"/>
    </source>
</evidence>
<dbReference type="InterPro" id="IPR011459">
    <property type="entry name" value="DUF1565"/>
</dbReference>
<keyword evidence="2" id="KW-0732">Signal</keyword>
<dbReference type="Gene3D" id="2.60.40.10">
    <property type="entry name" value="Immunoglobulins"/>
    <property type="match status" value="1"/>
</dbReference>
<dbReference type="InterPro" id="IPR011050">
    <property type="entry name" value="Pectin_lyase_fold/virulence"/>
</dbReference>
<organism evidence="4 5">
    <name type="scientific">Thermobaculum terrenum (strain ATCC BAA-798 / CCMEE 7001 / YNP1)</name>
    <dbReference type="NCBI Taxonomy" id="525904"/>
    <lineage>
        <taxon>Bacteria</taxon>
        <taxon>Bacillati</taxon>
        <taxon>Chloroflexota</taxon>
        <taxon>Chloroflexia</taxon>
        <taxon>Candidatus Thermobaculales</taxon>
        <taxon>Candidatus Thermobaculaceae</taxon>
        <taxon>Thermobaculum</taxon>
    </lineage>
</organism>
<dbReference type="STRING" id="525904.Tter_2775"/>
<proteinExistence type="predicted"/>
<feature type="compositionally biased region" description="Pro residues" evidence="1">
    <location>
        <begin position="736"/>
        <end position="764"/>
    </location>
</feature>
<evidence type="ECO:0000256" key="2">
    <source>
        <dbReference type="SAM" id="SignalP"/>
    </source>
</evidence>
<dbReference type="KEGG" id="ttr:Tter_2775"/>
<feature type="chain" id="PRO_5003021710" description="DUF1565 domain-containing protein" evidence="2">
    <location>
        <begin position="24"/>
        <end position="1201"/>
    </location>
</feature>
<dbReference type="InterPro" id="IPR012334">
    <property type="entry name" value="Pectin_lyas_fold"/>
</dbReference>
<dbReference type="Gene3D" id="2.160.20.10">
    <property type="entry name" value="Single-stranded right-handed beta-helix, Pectin lyase-like"/>
    <property type="match status" value="2"/>
</dbReference>
<gene>
    <name evidence="4" type="ordered locus">Tter_2775</name>
</gene>
<keyword evidence="5" id="KW-1185">Reference proteome</keyword>
<evidence type="ECO:0000313" key="4">
    <source>
        <dbReference type="EMBL" id="ACZ43660.1"/>
    </source>
</evidence>
<dbReference type="RefSeq" id="WP_012876691.1">
    <property type="nucleotide sequence ID" value="NC_013526.1"/>
</dbReference>
<feature type="region of interest" description="Disordered" evidence="1">
    <location>
        <begin position="721"/>
        <end position="782"/>
    </location>
</feature>
<dbReference type="SUPFAM" id="SSF51126">
    <property type="entry name" value="Pectin lyase-like"/>
    <property type="match status" value="1"/>
</dbReference>
<dbReference type="InterPro" id="IPR013783">
    <property type="entry name" value="Ig-like_fold"/>
</dbReference>
<evidence type="ECO:0000256" key="1">
    <source>
        <dbReference type="SAM" id="MobiDB-lite"/>
    </source>
</evidence>
<dbReference type="OrthoDB" id="6475864at2"/>
<reference evidence="5" key="1">
    <citation type="journal article" date="2010" name="Stand. Genomic Sci.">
        <title>Complete genome sequence of 'Thermobaculum terrenum' type strain (YNP1).</title>
        <authorList>
            <person name="Kiss H."/>
            <person name="Cleland D."/>
            <person name="Lapidus A."/>
            <person name="Lucas S."/>
            <person name="Glavina Del Rio T."/>
            <person name="Nolan M."/>
            <person name="Tice H."/>
            <person name="Han C."/>
            <person name="Goodwin L."/>
            <person name="Pitluck S."/>
            <person name="Liolios K."/>
            <person name="Ivanova N."/>
            <person name="Mavromatis K."/>
            <person name="Ovchinnikova G."/>
            <person name="Pati A."/>
            <person name="Chen A."/>
            <person name="Palaniappan K."/>
            <person name="Land M."/>
            <person name="Hauser L."/>
            <person name="Chang Y."/>
            <person name="Jeffries C."/>
            <person name="Lu M."/>
            <person name="Brettin T."/>
            <person name="Detter J."/>
            <person name="Goker M."/>
            <person name="Tindall B."/>
            <person name="Beck B."/>
            <person name="McDermott T."/>
            <person name="Woyke T."/>
            <person name="Bristow J."/>
            <person name="Eisen J."/>
            <person name="Markowitz V."/>
            <person name="Hugenholtz P."/>
            <person name="Kyrpides N."/>
            <person name="Klenk H."/>
            <person name="Cheng J."/>
        </authorList>
    </citation>
    <scope>NUCLEOTIDE SEQUENCE [LARGE SCALE GENOMIC DNA]</scope>
    <source>
        <strain evidence="5">ATCC BAA-798 / YNP1</strain>
    </source>
</reference>
<dbReference type="Pfam" id="PF07602">
    <property type="entry name" value="DUF1565"/>
    <property type="match status" value="1"/>
</dbReference>